<accession>Q4R9B9</accession>
<evidence type="ECO:0000313" key="1">
    <source>
        <dbReference type="EMBL" id="BAE00302.1"/>
    </source>
</evidence>
<protein>
    <submittedName>
        <fullName evidence="1">Testis cDNA clone: QtsA-10343, similar to human ring finger protein 20 (RNF20)</fullName>
    </submittedName>
</protein>
<name>Q4R9B9_MACFA</name>
<organism evidence="1">
    <name type="scientific">Macaca fascicularis</name>
    <name type="common">Crab-eating macaque</name>
    <name type="synonym">Cynomolgus monkey</name>
    <dbReference type="NCBI Taxonomy" id="9541"/>
    <lineage>
        <taxon>Eukaryota</taxon>
        <taxon>Metazoa</taxon>
        <taxon>Chordata</taxon>
        <taxon>Craniata</taxon>
        <taxon>Vertebrata</taxon>
        <taxon>Euteleostomi</taxon>
        <taxon>Mammalia</taxon>
        <taxon>Eutheria</taxon>
        <taxon>Euarchontoglires</taxon>
        <taxon>Primates</taxon>
        <taxon>Haplorrhini</taxon>
        <taxon>Catarrhini</taxon>
        <taxon>Cercopithecidae</taxon>
        <taxon>Cercopithecinae</taxon>
        <taxon>Macaca</taxon>
    </lineage>
</organism>
<reference evidence="1" key="1">
    <citation type="journal article" date="2005" name="Mol. Biol. Evol.">
        <title>Substitution rate and structural divergence of 5'UTR evolution: comparative analysis between human and cynomolgus monkey cDNAs.</title>
        <authorList>
            <person name="Osada N."/>
            <person name="Hirata M."/>
            <person name="Tanuma R."/>
            <person name="Kusuda J."/>
            <person name="Hida M."/>
            <person name="Suzuki Y."/>
            <person name="Sugano S."/>
            <person name="Gojobori T."/>
            <person name="Shen C.K."/>
            <person name="Wu C.I."/>
            <person name="Hashimoto K."/>
        </authorList>
    </citation>
    <scope>NUCLEOTIDE SEQUENCE</scope>
</reference>
<reference evidence="1" key="2">
    <citation type="submission" date="2005-06" db="EMBL/GenBank/DDBJ databases">
        <title>DNA sequences of macaque genes expressed in brain or testis and its evolutionary implications.</title>
        <authorList>
            <consortium name="International consortium for macaque cDNA sequencing and analysis"/>
        </authorList>
    </citation>
    <scope>NUCLEOTIDE SEQUENCE</scope>
</reference>
<dbReference type="AlphaFoldDB" id="Q4R9B9"/>
<dbReference type="EMBL" id="AB168177">
    <property type="protein sequence ID" value="BAE00302.1"/>
    <property type="molecule type" value="mRNA"/>
</dbReference>
<proteinExistence type="evidence at transcript level"/>
<sequence>MKTSVSSLNVMIWSRAWETYSQNGKPLLCLNQNQTLIAIRNVKMTEREGKGKSQLSLSLLLWPAVPVKRWSLSCRNVWSLPAEPCPRL</sequence>